<evidence type="ECO:0000313" key="2">
    <source>
        <dbReference type="Proteomes" id="UP000286235"/>
    </source>
</evidence>
<reference evidence="1 2" key="1">
    <citation type="submission" date="2013-12" db="EMBL/GenBank/DDBJ databases">
        <title>Genome and proteome characterization of Caldibacillus debilis GB1 derived from a cellulolytic aero-tolerant co-culture.</title>
        <authorList>
            <person name="Wushke S.T."/>
            <person name="Zhang X."/>
            <person name="Fristensky B."/>
            <person name="Wilkins J.A."/>
            <person name="Levin D.B."/>
            <person name="Sparling R."/>
        </authorList>
    </citation>
    <scope>NUCLEOTIDE SEQUENCE [LARGE SCALE GENOMIC DNA]</scope>
    <source>
        <strain evidence="1 2">GB1</strain>
    </source>
</reference>
<dbReference type="AlphaFoldDB" id="A0A420VI07"/>
<gene>
    <name evidence="1" type="ORF">Cdeb_00327</name>
</gene>
<dbReference type="Proteomes" id="UP000286235">
    <property type="component" value="Unassembled WGS sequence"/>
</dbReference>
<comment type="caution">
    <text evidence="1">The sequence shown here is derived from an EMBL/GenBank/DDBJ whole genome shotgun (WGS) entry which is preliminary data.</text>
</comment>
<accession>A0A420VI07</accession>
<dbReference type="EMBL" id="AZRV01000011">
    <property type="protein sequence ID" value="RKO63235.1"/>
    <property type="molecule type" value="Genomic_DNA"/>
</dbReference>
<protein>
    <submittedName>
        <fullName evidence="1">Uncharacterized protein</fullName>
    </submittedName>
</protein>
<organism evidence="1 2">
    <name type="scientific">Caldibacillus debilis GB1</name>
    <dbReference type="NCBI Taxonomy" id="1339248"/>
    <lineage>
        <taxon>Bacteria</taxon>
        <taxon>Bacillati</taxon>
        <taxon>Bacillota</taxon>
        <taxon>Bacilli</taxon>
        <taxon>Bacillales</taxon>
        <taxon>Bacillaceae</taxon>
        <taxon>Caldibacillus</taxon>
    </lineage>
</organism>
<proteinExistence type="predicted"/>
<sequence>MKCSRCGKKLTAEMSKITLGNKILCILCYQKIPYKEKMKILKKGD</sequence>
<keyword evidence="2" id="KW-1185">Reference proteome</keyword>
<name>A0A420VI07_9BACI</name>
<evidence type="ECO:0000313" key="1">
    <source>
        <dbReference type="EMBL" id="RKO63235.1"/>
    </source>
</evidence>